<dbReference type="PANTHER" id="PTHR20857">
    <property type="entry name" value="THIAMINE-PHOSPHATE PYROPHOSPHORYLASE"/>
    <property type="match status" value="1"/>
</dbReference>
<dbReference type="Proteomes" id="UP000070319">
    <property type="component" value="Unassembled WGS sequence"/>
</dbReference>
<reference evidence="4 5" key="1">
    <citation type="submission" date="2016-02" db="EMBL/GenBank/DDBJ databases">
        <authorList>
            <person name="Wen L."/>
            <person name="He K."/>
            <person name="Yang H."/>
        </authorList>
    </citation>
    <scope>NUCLEOTIDE SEQUENCE [LARGE SCALE GENOMIC DNA]</scope>
    <source>
        <strain evidence="4 5">KLE1704</strain>
    </source>
</reference>
<dbReference type="GO" id="GO:0004789">
    <property type="term" value="F:thiamine-phosphate diphosphorylase activity"/>
    <property type="evidence" value="ECO:0007669"/>
    <property type="project" value="TreeGrafter"/>
</dbReference>
<dbReference type="InterPro" id="IPR013785">
    <property type="entry name" value="Aldolase_TIM"/>
</dbReference>
<dbReference type="SUPFAM" id="SSF51391">
    <property type="entry name" value="Thiamin phosphate synthase"/>
    <property type="match status" value="1"/>
</dbReference>
<proteinExistence type="predicted"/>
<dbReference type="CDD" id="cd00564">
    <property type="entry name" value="TMP_TenI"/>
    <property type="match status" value="1"/>
</dbReference>
<dbReference type="PANTHER" id="PTHR20857:SF15">
    <property type="entry name" value="THIAMINE-PHOSPHATE SYNTHASE"/>
    <property type="match status" value="1"/>
</dbReference>
<feature type="domain" description="Thiamine phosphate synthase/TenI" evidence="3">
    <location>
        <begin position="10"/>
        <end position="178"/>
    </location>
</feature>
<comment type="pathway">
    <text evidence="1">Cofactor biosynthesis; thiamine diphosphate biosynthesis.</text>
</comment>
<evidence type="ECO:0000259" key="3">
    <source>
        <dbReference type="Pfam" id="PF02581"/>
    </source>
</evidence>
<dbReference type="GO" id="GO:0005737">
    <property type="term" value="C:cytoplasm"/>
    <property type="evidence" value="ECO:0007669"/>
    <property type="project" value="TreeGrafter"/>
</dbReference>
<dbReference type="InterPro" id="IPR022998">
    <property type="entry name" value="ThiamineP_synth_TenI"/>
</dbReference>
<name>A0A139LTD3_9BACE</name>
<sequence length="205" mass="23101">MKDRKMKLIIITSPDFIPDEARIVTELFKAGLDLLHVRKPGADVHAVENLLQGIAPEYRTRIVIHDFFFLKDKYLLGGIHLNSRHPEAPANYEGILSRACHSLEEVETTVSRFNYVLMSPVYDSISKQGYRSGYSKDELKQAQESGVIHEKVVALGGISEVNLAEIKSLGFGGAALLGDIWNRYHTWKDAEELLAHFRRLKKIAG</sequence>
<dbReference type="EMBL" id="LTDF01000043">
    <property type="protein sequence ID" value="KXT54695.1"/>
    <property type="molecule type" value="Genomic_DNA"/>
</dbReference>
<evidence type="ECO:0000313" key="5">
    <source>
        <dbReference type="Proteomes" id="UP000070319"/>
    </source>
</evidence>
<organism evidence="4">
    <name type="scientific">Bacteroides intestinalis</name>
    <dbReference type="NCBI Taxonomy" id="329854"/>
    <lineage>
        <taxon>Bacteria</taxon>
        <taxon>Pseudomonadati</taxon>
        <taxon>Bacteroidota</taxon>
        <taxon>Bacteroidia</taxon>
        <taxon>Bacteroidales</taxon>
        <taxon>Bacteroidaceae</taxon>
        <taxon>Bacteroides</taxon>
    </lineage>
</organism>
<dbReference type="Pfam" id="PF02581">
    <property type="entry name" value="TMP-TENI"/>
    <property type="match status" value="1"/>
</dbReference>
<protein>
    <submittedName>
        <fullName evidence="4">Thiamine monophosphate synthase/TENI</fullName>
    </submittedName>
</protein>
<keyword evidence="2" id="KW-0784">Thiamine biosynthesis</keyword>
<dbReference type="PATRIC" id="fig|329854.7.peg.618"/>
<evidence type="ECO:0000313" key="4">
    <source>
        <dbReference type="EMBL" id="KXT54695.1"/>
    </source>
</evidence>
<dbReference type="GO" id="GO:0009228">
    <property type="term" value="P:thiamine biosynthetic process"/>
    <property type="evidence" value="ECO:0007669"/>
    <property type="project" value="UniProtKB-KW"/>
</dbReference>
<evidence type="ECO:0000256" key="2">
    <source>
        <dbReference type="ARBA" id="ARBA00022977"/>
    </source>
</evidence>
<dbReference type="AlphaFoldDB" id="A0A139LTD3"/>
<dbReference type="Gene3D" id="3.20.20.70">
    <property type="entry name" value="Aldolase class I"/>
    <property type="match status" value="1"/>
</dbReference>
<dbReference type="InterPro" id="IPR036206">
    <property type="entry name" value="ThiamineP_synth_sf"/>
</dbReference>
<accession>A0A139LTD3</accession>
<gene>
    <name evidence="4" type="ORF">HMPREF2531_00617</name>
</gene>
<comment type="caution">
    <text evidence="4">The sequence shown here is derived from an EMBL/GenBank/DDBJ whole genome shotgun (WGS) entry which is preliminary data.</text>
</comment>
<evidence type="ECO:0000256" key="1">
    <source>
        <dbReference type="ARBA" id="ARBA00004948"/>
    </source>
</evidence>